<evidence type="ECO:0000256" key="2">
    <source>
        <dbReference type="ARBA" id="ARBA00022737"/>
    </source>
</evidence>
<dbReference type="PROSITE" id="PS00018">
    <property type="entry name" value="EF_HAND_1"/>
    <property type="match status" value="4"/>
</dbReference>
<dbReference type="Proteomes" id="UP000000600">
    <property type="component" value="Unassembled WGS sequence"/>
</dbReference>
<dbReference type="GeneID" id="5034685"/>
<feature type="domain" description="EF-hand" evidence="4">
    <location>
        <begin position="270"/>
        <end position="305"/>
    </location>
</feature>
<dbReference type="CDD" id="cd00051">
    <property type="entry name" value="EFh"/>
    <property type="match status" value="3"/>
</dbReference>
<feature type="domain" description="EF-hand" evidence="4">
    <location>
        <begin position="338"/>
        <end position="373"/>
    </location>
</feature>
<dbReference type="OMA" id="RTIHTHN"/>
<feature type="domain" description="EF-hand" evidence="4">
    <location>
        <begin position="67"/>
        <end position="102"/>
    </location>
</feature>
<dbReference type="Pfam" id="PF13499">
    <property type="entry name" value="EF-hand_7"/>
    <property type="match status" value="3"/>
</dbReference>
<name>A0DEN6_PARTE</name>
<gene>
    <name evidence="5" type="ORF">GSPATT00016329001</name>
</gene>
<dbReference type="RefSeq" id="XP_001448900.1">
    <property type="nucleotide sequence ID" value="XM_001448863.1"/>
</dbReference>
<dbReference type="eggNOG" id="KOG0032">
    <property type="taxonomic scope" value="Eukaryota"/>
</dbReference>
<dbReference type="PANTHER" id="PTHR34524">
    <property type="entry name" value="CALCYPHOSIN"/>
    <property type="match status" value="1"/>
</dbReference>
<dbReference type="InterPro" id="IPR018247">
    <property type="entry name" value="EF_Hand_1_Ca_BS"/>
</dbReference>
<dbReference type="AlphaFoldDB" id="A0DEN6"/>
<dbReference type="PROSITE" id="PS50222">
    <property type="entry name" value="EF_HAND_2"/>
    <property type="match status" value="5"/>
</dbReference>
<dbReference type="InParanoid" id="A0DEN6"/>
<evidence type="ECO:0000313" key="5">
    <source>
        <dbReference type="EMBL" id="CAK81503.1"/>
    </source>
</evidence>
<evidence type="ECO:0000313" key="6">
    <source>
        <dbReference type="Proteomes" id="UP000000600"/>
    </source>
</evidence>
<keyword evidence="2" id="KW-0677">Repeat</keyword>
<dbReference type="HOGENOM" id="CLU_552616_0_0_1"/>
<feature type="domain" description="EF-hand" evidence="4">
    <location>
        <begin position="234"/>
        <end position="269"/>
    </location>
</feature>
<dbReference type="InterPro" id="IPR051581">
    <property type="entry name" value="Ca-bind"/>
</dbReference>
<dbReference type="OrthoDB" id="444540at2759"/>
<evidence type="ECO:0000259" key="4">
    <source>
        <dbReference type="PROSITE" id="PS50222"/>
    </source>
</evidence>
<proteinExistence type="predicted"/>
<dbReference type="SMART" id="SM00054">
    <property type="entry name" value="EFh"/>
    <property type="match status" value="6"/>
</dbReference>
<dbReference type="GO" id="GO:0005509">
    <property type="term" value="F:calcium ion binding"/>
    <property type="evidence" value="ECO:0007669"/>
    <property type="project" value="InterPro"/>
</dbReference>
<sequence length="501" mass="58057">MDWRNKLELIQNKIRGQLHARKIDDLEGVYQLMAEFDKDNSGMDISNIGYLDKDEFQKFLSKIGVFLTTQELRAVYDKYDSNKDGNIAYAEFVNLIRENMSEKRINVVRSTFAFLDHQRQGRLLLESLYRLYQAKNHPRVRTRQKTADQVTKEFVNAISKRSKDGQSISEDEFLNYYADCNATLPSEKEEYFTELLTSTWGVTSGADYVSPERLAQLEIILFEKIRQKTVTKDDEGKTAKKAFMYFDLENKGTIDIYQFAQALQKFGCVFSDKEIQALFNKYDADKSGRLCYDEICGLIALMGSGNNANVNPVFQIARAPPSETLNRIRADLIKKGQHSVIKMATIFANSDKNKNGTLNRQEFQWAMKESGFLLTKTEYDNLFRYFDKNCDDEVSFFEFISFLRKPLTQFRADLVNQLWNRISNGQQSVTIQQLKQFYDASKSQDVTLGIKTVADATKDFNDIWKDVQAVTQQQFNEYLTDISALIESEATFEKFIRNSWK</sequence>
<reference evidence="5 6" key="1">
    <citation type="journal article" date="2006" name="Nature">
        <title>Global trends of whole-genome duplications revealed by the ciliate Paramecium tetraurelia.</title>
        <authorList>
            <consortium name="Genoscope"/>
            <person name="Aury J.-M."/>
            <person name="Jaillon O."/>
            <person name="Duret L."/>
            <person name="Noel B."/>
            <person name="Jubin C."/>
            <person name="Porcel B.M."/>
            <person name="Segurens B."/>
            <person name="Daubin V."/>
            <person name="Anthouard V."/>
            <person name="Aiach N."/>
            <person name="Arnaiz O."/>
            <person name="Billaut A."/>
            <person name="Beisson J."/>
            <person name="Blanc I."/>
            <person name="Bouhouche K."/>
            <person name="Camara F."/>
            <person name="Duharcourt S."/>
            <person name="Guigo R."/>
            <person name="Gogendeau D."/>
            <person name="Katinka M."/>
            <person name="Keller A.-M."/>
            <person name="Kissmehl R."/>
            <person name="Klotz C."/>
            <person name="Koll F."/>
            <person name="Le Moue A."/>
            <person name="Lepere C."/>
            <person name="Malinsky S."/>
            <person name="Nowacki M."/>
            <person name="Nowak J.K."/>
            <person name="Plattner H."/>
            <person name="Poulain J."/>
            <person name="Ruiz F."/>
            <person name="Serrano V."/>
            <person name="Zagulski M."/>
            <person name="Dessen P."/>
            <person name="Betermier M."/>
            <person name="Weissenbach J."/>
            <person name="Scarpelli C."/>
            <person name="Schachter V."/>
            <person name="Sperling L."/>
            <person name="Meyer E."/>
            <person name="Cohen J."/>
            <person name="Wincker P."/>
        </authorList>
    </citation>
    <scope>NUCLEOTIDE SEQUENCE [LARGE SCALE GENOMIC DNA]</scope>
    <source>
        <strain evidence="5 6">Stock d4-2</strain>
    </source>
</reference>
<dbReference type="InterPro" id="IPR002048">
    <property type="entry name" value="EF_hand_dom"/>
</dbReference>
<protein>
    <recommendedName>
        <fullName evidence="4">EF-hand domain-containing protein</fullName>
    </recommendedName>
</protein>
<feature type="domain" description="EF-hand" evidence="4">
    <location>
        <begin position="374"/>
        <end position="409"/>
    </location>
</feature>
<organism evidence="5 6">
    <name type="scientific">Paramecium tetraurelia</name>
    <dbReference type="NCBI Taxonomy" id="5888"/>
    <lineage>
        <taxon>Eukaryota</taxon>
        <taxon>Sar</taxon>
        <taxon>Alveolata</taxon>
        <taxon>Ciliophora</taxon>
        <taxon>Intramacronucleata</taxon>
        <taxon>Oligohymenophorea</taxon>
        <taxon>Peniculida</taxon>
        <taxon>Parameciidae</taxon>
        <taxon>Paramecium</taxon>
    </lineage>
</organism>
<dbReference type="SUPFAM" id="SSF47473">
    <property type="entry name" value="EF-hand"/>
    <property type="match status" value="2"/>
</dbReference>
<evidence type="ECO:0000256" key="3">
    <source>
        <dbReference type="ARBA" id="ARBA00022837"/>
    </source>
</evidence>
<keyword evidence="3" id="KW-0106">Calcium</keyword>
<dbReference type="InterPro" id="IPR011992">
    <property type="entry name" value="EF-hand-dom_pair"/>
</dbReference>
<evidence type="ECO:0000256" key="1">
    <source>
        <dbReference type="ARBA" id="ARBA00022723"/>
    </source>
</evidence>
<accession>A0DEN6</accession>
<keyword evidence="6" id="KW-1185">Reference proteome</keyword>
<keyword evidence="1" id="KW-0479">Metal-binding</keyword>
<dbReference type="Gene3D" id="1.10.238.10">
    <property type="entry name" value="EF-hand"/>
    <property type="match status" value="5"/>
</dbReference>
<dbReference type="KEGG" id="ptm:GSPATT00016329001"/>
<dbReference type="EMBL" id="CT868407">
    <property type="protein sequence ID" value="CAK81503.1"/>
    <property type="molecule type" value="Genomic_DNA"/>
</dbReference>
<dbReference type="PANTHER" id="PTHR34524:SF6">
    <property type="entry name" value="CALCYPHOSINE LIKE"/>
    <property type="match status" value="1"/>
</dbReference>